<dbReference type="AlphaFoldDB" id="A0A2T4PXS3"/>
<comment type="caution">
    <text evidence="1">The sequence shown here is derived from an EMBL/GenBank/DDBJ whole genome shotgun (WGS) entry which is preliminary data.</text>
</comment>
<keyword evidence="1" id="KW-0378">Hydrolase</keyword>
<dbReference type="InterPro" id="IPR025984">
    <property type="entry name" value="DCTPP"/>
</dbReference>
<evidence type="ECO:0000313" key="2">
    <source>
        <dbReference type="Proteomes" id="UP000240717"/>
    </source>
</evidence>
<reference evidence="1 2" key="1">
    <citation type="journal article" date="2016" name="Front. Microbiol.">
        <title>Comprehensive Phylogenetic Analysis of Bovine Non-aureus Staphylococci Species Based on Whole-Genome Sequencing.</title>
        <authorList>
            <person name="Naushad S."/>
            <person name="Barkema H.W."/>
            <person name="Luby C."/>
            <person name="Condas L.A."/>
            <person name="Nobrega D.B."/>
            <person name="Carson D.A."/>
            <person name="De Buck J."/>
        </authorList>
    </citation>
    <scope>NUCLEOTIDE SEQUENCE [LARGE SCALE GENOMIC DNA]</scope>
    <source>
        <strain evidence="1 2">SNUC 2993</strain>
    </source>
</reference>
<dbReference type="CDD" id="cd11537">
    <property type="entry name" value="NTP-PPase_RS21-C6_like"/>
    <property type="match status" value="1"/>
</dbReference>
<proteinExistence type="predicted"/>
<dbReference type="Gene3D" id="1.10.287.1080">
    <property type="entry name" value="MazG-like"/>
    <property type="match status" value="1"/>
</dbReference>
<sequence>MRTENSVMEKINQFRDERNWRQFHNEKDLALSITLEASELLELFQWKSAEDVVESKRERLAEELADILIYSYMFADNLDFDINEIIEQKLVKNAEKYPVDKSKDNNSKYNEL</sequence>
<dbReference type="PIRSF" id="PIRSF029826">
    <property type="entry name" value="UCP029826_pph"/>
    <property type="match status" value="1"/>
</dbReference>
<dbReference type="SUPFAM" id="SSF101386">
    <property type="entry name" value="all-alpha NTP pyrophosphatases"/>
    <property type="match status" value="1"/>
</dbReference>
<dbReference type="GO" id="GO:0047429">
    <property type="term" value="F:nucleoside triphosphate diphosphatase activity"/>
    <property type="evidence" value="ECO:0007669"/>
    <property type="project" value="InterPro"/>
</dbReference>
<dbReference type="RefSeq" id="WP_075777792.1">
    <property type="nucleotide sequence ID" value="NZ_JBLGEG010000004.1"/>
</dbReference>
<dbReference type="InterPro" id="IPR052555">
    <property type="entry name" value="dCTP_Pyrophosphatase"/>
</dbReference>
<dbReference type="Pfam" id="PF12643">
    <property type="entry name" value="MazG-like"/>
    <property type="match status" value="1"/>
</dbReference>
<accession>A0A2T4PXS3</accession>
<organism evidence="1 2">
    <name type="scientific">Staphylococcus warneri</name>
    <dbReference type="NCBI Taxonomy" id="1292"/>
    <lineage>
        <taxon>Bacteria</taxon>
        <taxon>Bacillati</taxon>
        <taxon>Bacillota</taxon>
        <taxon>Bacilli</taxon>
        <taxon>Bacillales</taxon>
        <taxon>Staphylococcaceae</taxon>
        <taxon>Staphylococcus</taxon>
    </lineage>
</organism>
<dbReference type="GO" id="GO:0009143">
    <property type="term" value="P:nucleoside triphosphate catabolic process"/>
    <property type="evidence" value="ECO:0007669"/>
    <property type="project" value="InterPro"/>
</dbReference>
<gene>
    <name evidence="1" type="ORF">BU085_11615</name>
</gene>
<dbReference type="PANTHER" id="PTHR46523">
    <property type="entry name" value="DCTP PYROPHOSPHATASE 1"/>
    <property type="match status" value="1"/>
</dbReference>
<dbReference type="Proteomes" id="UP000240717">
    <property type="component" value="Unassembled WGS sequence"/>
</dbReference>
<protein>
    <submittedName>
        <fullName evidence="1">Nucleotide pyrophosphohydrolase</fullName>
    </submittedName>
</protein>
<evidence type="ECO:0000313" key="1">
    <source>
        <dbReference type="EMBL" id="PTI49646.1"/>
    </source>
</evidence>
<dbReference type="EMBL" id="PZEV01000057">
    <property type="protein sequence ID" value="PTI49646.1"/>
    <property type="molecule type" value="Genomic_DNA"/>
</dbReference>
<dbReference type="PANTHER" id="PTHR46523:SF1">
    <property type="entry name" value="DCTP PYROPHOSPHATASE 1"/>
    <property type="match status" value="1"/>
</dbReference>
<name>A0A2T4PXS3_STAWA</name>